<dbReference type="AlphaFoldDB" id="A0A1W5D0F1"/>
<name>A0A1W5D0F1_9LECA</name>
<dbReference type="EC" id="1.14.99.56" evidence="17"/>
<protein>
    <recommendedName>
        <fullName evidence="16 17">Multifunctional fusion protein</fullName>
    </recommendedName>
    <domain>
        <recommendedName>
            <fullName evidence="17">AA9 family lytic polysaccharide monooxygenase</fullName>
            <ecNumber evidence="17">1.14.99.56</ecNumber>
        </recommendedName>
        <alternativeName>
            <fullName evidence="17">Endo-beta-1,4-glucanase</fullName>
        </alternativeName>
        <alternativeName>
            <fullName evidence="17">Glycosyl hydrolase 61 family protein</fullName>
        </alternativeName>
    </domain>
    <domain>
        <recommendedName>
            <fullName evidence="16">Histone H4</fullName>
        </recommendedName>
    </domain>
</protein>
<dbReference type="Pfam" id="PF03443">
    <property type="entry name" value="AA9"/>
    <property type="match status" value="1"/>
</dbReference>
<evidence type="ECO:0000256" key="10">
    <source>
        <dbReference type="ARBA" id="ARBA00022989"/>
    </source>
</evidence>
<evidence type="ECO:0000256" key="11">
    <source>
        <dbReference type="ARBA" id="ARBA00023125"/>
    </source>
</evidence>
<dbReference type="EMBL" id="FWEW01001088">
    <property type="protein sequence ID" value="SLM36500.1"/>
    <property type="molecule type" value="Genomic_DNA"/>
</dbReference>
<dbReference type="GO" id="GO:0005634">
    <property type="term" value="C:nucleus"/>
    <property type="evidence" value="ECO:0007669"/>
    <property type="project" value="UniProtKB-SubCell"/>
</dbReference>
<dbReference type="CDD" id="cd22912">
    <property type="entry name" value="HFD_H4"/>
    <property type="match status" value="1"/>
</dbReference>
<keyword evidence="22" id="KW-1185">Reference proteome</keyword>
<dbReference type="Gene3D" id="2.70.50.70">
    <property type="match status" value="1"/>
</dbReference>
<keyword evidence="12 19" id="KW-0472">Membrane</keyword>
<comment type="subcellular location">
    <subcellularLocation>
        <location evidence="4">Chromosome</location>
    </subcellularLocation>
    <subcellularLocation>
        <location evidence="3">Membrane</location>
        <topology evidence="3">Multi-pass membrane protein</topology>
    </subcellularLocation>
    <subcellularLocation>
        <location evidence="2">Nucleus</location>
    </subcellularLocation>
    <subcellularLocation>
        <location evidence="5 17">Secreted</location>
    </subcellularLocation>
</comment>
<feature type="domain" description="Auxiliary Activity family 9 catalytic" evidence="20">
    <location>
        <begin position="304"/>
        <end position="512"/>
    </location>
</feature>
<dbReference type="SMART" id="SM00679">
    <property type="entry name" value="CTNS"/>
    <property type="match status" value="2"/>
</dbReference>
<evidence type="ECO:0000256" key="14">
    <source>
        <dbReference type="ARBA" id="ARBA00023242"/>
    </source>
</evidence>
<evidence type="ECO:0000256" key="19">
    <source>
        <dbReference type="SAM" id="Phobius"/>
    </source>
</evidence>
<dbReference type="PANTHER" id="PTHR33353:SF32">
    <property type="entry name" value="ENDO-BETA-1,4-GLUCANASE D"/>
    <property type="match status" value="1"/>
</dbReference>
<dbReference type="SUPFAM" id="SSF47113">
    <property type="entry name" value="Histone-fold"/>
    <property type="match status" value="1"/>
</dbReference>
<dbReference type="GO" id="GO:0000786">
    <property type="term" value="C:nucleosome"/>
    <property type="evidence" value="ECO:0007669"/>
    <property type="project" value="UniProtKB-KW"/>
</dbReference>
<feature type="region of interest" description="Disordered" evidence="18">
    <location>
        <begin position="726"/>
        <end position="761"/>
    </location>
</feature>
<dbReference type="InterPro" id="IPR049892">
    <property type="entry name" value="AA9"/>
</dbReference>
<evidence type="ECO:0000313" key="21">
    <source>
        <dbReference type="EMBL" id="SLM36500.1"/>
    </source>
</evidence>
<dbReference type="SMART" id="SM00417">
    <property type="entry name" value="H4"/>
    <property type="match status" value="1"/>
</dbReference>
<feature type="transmembrane region" description="Helical" evidence="19">
    <location>
        <begin position="17"/>
        <end position="34"/>
    </location>
</feature>
<keyword evidence="13 17" id="KW-1015">Disulfide bond</keyword>
<comment type="cofactor">
    <cofactor evidence="1">
        <name>Cu(2+)</name>
        <dbReference type="ChEBI" id="CHEBI:29036"/>
    </cofactor>
</comment>
<dbReference type="GO" id="GO:0008810">
    <property type="term" value="F:cellulase activity"/>
    <property type="evidence" value="ECO:0007669"/>
    <property type="project" value="UniProtKB-UniRule"/>
</dbReference>
<keyword evidence="17" id="KW-0624">Polysaccharide degradation</keyword>
<feature type="transmembrane region" description="Helical" evidence="19">
    <location>
        <begin position="136"/>
        <end position="159"/>
    </location>
</feature>
<dbReference type="PRINTS" id="PR00623">
    <property type="entry name" value="HISTONEH4"/>
</dbReference>
<sequence length="858" mass="92227">MLKIHCDALASPSYPNFTLSLIILVGILISYLPQHHRIISRRSSEGISPYFVLLGTTSGSSAFANILVLPTSRADLACCREVTGFECFAGLLGIAQVGIQWTCFAVILLLFLLFFPRATALMPPKPTSSRPSYHTALVVTCLCMIHALVIFALSLVFLYKLPSHLQSWANTLGILAAVLASIQYFPQLYTTWRLQDVASLSIPMMCIQTPGSFVWAASLALRLGVEGWSAWGVYLVTGCLQGGLLCMGIYFEVSNRRDERSKRSNGMSNGHVAALKPQQTRTMKLLNMKSAVLAMAAAHAVDAHTVFTNFYVDGANQGPARCVRMSKNVPNATFYVSSLASDDMACGVDGNIAVERVCPANTGSTLTFEWHDRPDDLTSGAIDPSHKGPCAVYMKKVDSAVTNDTASGNGWFKIYAADYNNVTSKWCTEDLIANNGLLSVKIPSDIQGGYYLVRPELLALHQANHNPPVPQFYTGCAQVFLTSSGSATPGDTVSIPGYVDMSNPAMSYNIYEVPLVLPYPAIGPPVYVSTSKRDVEVRDVEVRAVQQTEGLKPAGCVLDMGNWCGMELDNYSTSDGCWNASQICWNEGTNCYSSAGPTGDADCKIWDEKCQGMDDACNAGNFYGPPNAGKDLTPPFESPNVPALAVETMSTYGAQATGASGGSYSVASSSVTVVAYMATSSSSAAAYVAMGPTPPVGPMAKLVHPGCVVLRTATAEPLLNTAAPDANPHLIGGGKTRPGTARPTLGGKGIKTGARGLGHGARRHRKIIKDTIRGITKGDIRRMARRGGVKRISGQIYEDIRGAMKDRMTNIIRDCVTILENSGRKTISVTDVIFALRRIGTPVYGFDKDTYNPKRVRR</sequence>
<feature type="transmembrane region" description="Helical" evidence="19">
    <location>
        <begin position="231"/>
        <end position="253"/>
    </location>
</feature>
<organism evidence="21 22">
    <name type="scientific">Lasallia pustulata</name>
    <dbReference type="NCBI Taxonomy" id="136370"/>
    <lineage>
        <taxon>Eukaryota</taxon>
        <taxon>Fungi</taxon>
        <taxon>Dikarya</taxon>
        <taxon>Ascomycota</taxon>
        <taxon>Pezizomycotina</taxon>
        <taxon>Lecanoromycetes</taxon>
        <taxon>OSLEUM clade</taxon>
        <taxon>Umbilicariomycetidae</taxon>
        <taxon>Umbilicariales</taxon>
        <taxon>Umbilicariaceae</taxon>
        <taxon>Lasallia</taxon>
    </lineage>
</organism>
<dbReference type="GO" id="GO:0003677">
    <property type="term" value="F:DNA binding"/>
    <property type="evidence" value="ECO:0007669"/>
    <property type="project" value="UniProtKB-KW"/>
</dbReference>
<comment type="function">
    <text evidence="17">Lytic polysaccharide monooxygenase (LMPO) that depolymerizes crystalline and amorphous polysaccharides via the oxidation of scissile alpha- or beta-(1-4)-glycosidic bonds, yielding C1 and/or C4 oxidation products. Catalysis by LPMOs requires the reduction of the active-site copper from Cu(II) to Cu(I) by a reducing agent and H(2)O(2) or O(2) as a cosubstrate.</text>
</comment>
<feature type="transmembrane region" description="Helical" evidence="19">
    <location>
        <begin position="291"/>
        <end position="312"/>
    </location>
</feature>
<evidence type="ECO:0000256" key="16">
    <source>
        <dbReference type="RuleBase" id="RU000528"/>
    </source>
</evidence>
<proteinExistence type="inferred from homology"/>
<dbReference type="GO" id="GO:0016020">
    <property type="term" value="C:membrane"/>
    <property type="evidence" value="ECO:0007669"/>
    <property type="project" value="UniProtKB-SubCell"/>
</dbReference>
<comment type="similarity">
    <text evidence="6 16">Belongs to the histone H4 family.</text>
</comment>
<evidence type="ECO:0000256" key="4">
    <source>
        <dbReference type="ARBA" id="ARBA00004286"/>
    </source>
</evidence>
<keyword evidence="11 16" id="KW-0238">DNA-binding</keyword>
<evidence type="ECO:0000256" key="7">
    <source>
        <dbReference type="ARBA" id="ARBA00022454"/>
    </source>
</evidence>
<evidence type="ECO:0000256" key="1">
    <source>
        <dbReference type="ARBA" id="ARBA00001973"/>
    </source>
</evidence>
<accession>A0A1W5D0F1</accession>
<dbReference type="Proteomes" id="UP000192927">
    <property type="component" value="Unassembled WGS sequence"/>
</dbReference>
<comment type="subunit">
    <text evidence="16">The nucleosome is a histone octamer containing two molecules each of H2A, H2B, H3 and H4 assembled in one H3-H4 heterotetramer and two H2A-H2B heterodimers. The octamer wraps approximately 147 bp of DNA.</text>
</comment>
<comment type="catalytic activity">
    <reaction evidence="17">
        <text>[(1-&gt;4)-beta-D-glucosyl]n+m + reduced acceptor + O2 = 4-dehydro-beta-D-glucosyl-[(1-&gt;4)-beta-D-glucosyl]n-1 + [(1-&gt;4)-beta-D-glucosyl]m + acceptor + H2O.</text>
        <dbReference type="EC" id="1.14.99.56"/>
    </reaction>
</comment>
<keyword evidence="7 16" id="KW-0158">Chromosome</keyword>
<feature type="compositionally biased region" description="Gly residues" evidence="18">
    <location>
        <begin position="746"/>
        <end position="759"/>
    </location>
</feature>
<evidence type="ECO:0000256" key="12">
    <source>
        <dbReference type="ARBA" id="ARBA00023136"/>
    </source>
</evidence>
<dbReference type="InterPro" id="IPR009072">
    <property type="entry name" value="Histone-fold"/>
</dbReference>
<feature type="transmembrane region" description="Helical" evidence="19">
    <location>
        <begin position="165"/>
        <end position="185"/>
    </location>
</feature>
<dbReference type="InterPro" id="IPR006603">
    <property type="entry name" value="PQ-loop_rpt"/>
</dbReference>
<evidence type="ECO:0000313" key="22">
    <source>
        <dbReference type="Proteomes" id="UP000192927"/>
    </source>
</evidence>
<keyword evidence="8 17" id="KW-0964">Secreted</keyword>
<keyword evidence="17" id="KW-0136">Cellulose degradation</keyword>
<feature type="transmembrane region" description="Helical" evidence="19">
    <location>
        <begin position="46"/>
        <end position="68"/>
    </location>
</feature>
<evidence type="ECO:0000256" key="6">
    <source>
        <dbReference type="ARBA" id="ARBA00006564"/>
    </source>
</evidence>
<evidence type="ECO:0000259" key="20">
    <source>
        <dbReference type="Pfam" id="PF03443"/>
    </source>
</evidence>
<evidence type="ECO:0000256" key="5">
    <source>
        <dbReference type="ARBA" id="ARBA00004613"/>
    </source>
</evidence>
<evidence type="ECO:0000256" key="18">
    <source>
        <dbReference type="SAM" id="MobiDB-lite"/>
    </source>
</evidence>
<evidence type="ECO:0000256" key="2">
    <source>
        <dbReference type="ARBA" id="ARBA00004123"/>
    </source>
</evidence>
<dbReference type="CDD" id="cd21175">
    <property type="entry name" value="LPMO_AA9"/>
    <property type="match status" value="1"/>
</dbReference>
<dbReference type="InterPro" id="IPR005103">
    <property type="entry name" value="AA9_LPMO"/>
</dbReference>
<comment type="domain">
    <text evidence="17">Has a modular structure: an endo-beta-1,4-glucanase catalytic module at the N-terminus, a linker rich in serines and threonines, and a C-terminal carbohydrate-binding module (CBM).</text>
</comment>
<feature type="transmembrane region" description="Helical" evidence="19">
    <location>
        <begin position="88"/>
        <end position="115"/>
    </location>
</feature>
<dbReference type="GO" id="GO:0030527">
    <property type="term" value="F:structural constituent of chromatin"/>
    <property type="evidence" value="ECO:0007669"/>
    <property type="project" value="InterPro"/>
</dbReference>
<evidence type="ECO:0000256" key="3">
    <source>
        <dbReference type="ARBA" id="ARBA00004141"/>
    </source>
</evidence>
<dbReference type="GO" id="GO:0030245">
    <property type="term" value="P:cellulose catabolic process"/>
    <property type="evidence" value="ECO:0007669"/>
    <property type="project" value="UniProtKB-UniRule"/>
</dbReference>
<dbReference type="Pfam" id="PF04193">
    <property type="entry name" value="PQ-loop"/>
    <property type="match status" value="2"/>
</dbReference>
<evidence type="ECO:0000256" key="15">
    <source>
        <dbReference type="ARBA" id="ARBA00023269"/>
    </source>
</evidence>
<dbReference type="PANTHER" id="PTHR33353">
    <property type="entry name" value="PUTATIVE (AFU_ORTHOLOGUE AFUA_1G12560)-RELATED"/>
    <property type="match status" value="1"/>
</dbReference>
<dbReference type="GO" id="GO:0005576">
    <property type="term" value="C:extracellular region"/>
    <property type="evidence" value="ECO:0007669"/>
    <property type="project" value="UniProtKB-SubCell"/>
</dbReference>
<reference evidence="22" key="1">
    <citation type="submission" date="2017-03" db="EMBL/GenBank/DDBJ databases">
        <authorList>
            <person name="Sharma R."/>
            <person name="Thines M."/>
        </authorList>
    </citation>
    <scope>NUCLEOTIDE SEQUENCE [LARGE SCALE GENOMIC DNA]</scope>
</reference>
<evidence type="ECO:0000256" key="13">
    <source>
        <dbReference type="ARBA" id="ARBA00023157"/>
    </source>
</evidence>
<evidence type="ECO:0000256" key="17">
    <source>
        <dbReference type="RuleBase" id="RU368122"/>
    </source>
</evidence>
<dbReference type="GO" id="GO:0030248">
    <property type="term" value="F:cellulose binding"/>
    <property type="evidence" value="ECO:0007669"/>
    <property type="project" value="UniProtKB-UniRule"/>
</dbReference>
<comment type="function">
    <text evidence="16">Core component of nucleosome. Nucleosomes wrap and compact DNA into chromatin, limiting DNA accessibility to the cellular machineries which require DNA as a template. Histones thereby play a central role in transcription regulation, DNA repair, DNA replication and chromosomal stability. DNA accessibility is regulated via a complex set of post-translational modifications of histones, also called histone code, and nucleosome remodeling.</text>
</comment>
<dbReference type="Gene3D" id="1.10.20.10">
    <property type="entry name" value="Histone, subunit A"/>
    <property type="match status" value="1"/>
</dbReference>
<dbReference type="Gene3D" id="1.20.1280.290">
    <property type="match status" value="1"/>
</dbReference>
<keyword evidence="9 19" id="KW-0812">Transmembrane</keyword>
<keyword evidence="14 16" id="KW-0539">Nucleus</keyword>
<keyword evidence="15 16" id="KW-0544">Nucleosome core</keyword>
<dbReference type="InterPro" id="IPR001951">
    <property type="entry name" value="Histone_H4"/>
</dbReference>
<keyword evidence="17" id="KW-0119">Carbohydrate metabolism</keyword>
<evidence type="ECO:0000256" key="9">
    <source>
        <dbReference type="ARBA" id="ARBA00022692"/>
    </source>
</evidence>
<evidence type="ECO:0000256" key="8">
    <source>
        <dbReference type="ARBA" id="ARBA00022525"/>
    </source>
</evidence>
<dbReference type="GO" id="GO:0046982">
    <property type="term" value="F:protein heterodimerization activity"/>
    <property type="evidence" value="ECO:0007669"/>
    <property type="project" value="InterPro"/>
</dbReference>
<feature type="transmembrane region" description="Helical" evidence="19">
    <location>
        <begin position="197"/>
        <end position="219"/>
    </location>
</feature>
<keyword evidence="10 19" id="KW-1133">Transmembrane helix</keyword>